<proteinExistence type="predicted"/>
<reference evidence="1" key="1">
    <citation type="journal article" date="2004" name="Plasmid">
        <title>Comparative genomics identified two conserved DNA modules in a corynebacterial plasmid family present in clinical isolates of the opportunistic human pathogen Corynebacterium jeikeium.</title>
        <authorList>
            <person name="Tauch A."/>
            <person name="Bischoff N."/>
            <person name="Puhler A."/>
            <person name="Kalinowski J."/>
        </authorList>
    </citation>
    <scope>NUCLEOTIDE SEQUENCE</scope>
    <source>
        <strain evidence="1">K64</strain>
        <plasmid evidence="1">pK64</plasmid>
    </source>
</reference>
<dbReference type="SUPFAM" id="SSF143011">
    <property type="entry name" value="RelE-like"/>
    <property type="match status" value="1"/>
</dbReference>
<protein>
    <submittedName>
        <fullName evidence="1">PasB</fullName>
    </submittedName>
</protein>
<organism evidence="1">
    <name type="scientific">Corynebacterium jeikeium</name>
    <dbReference type="NCBI Taxonomy" id="38289"/>
    <lineage>
        <taxon>Bacteria</taxon>
        <taxon>Bacillati</taxon>
        <taxon>Actinomycetota</taxon>
        <taxon>Actinomycetes</taxon>
        <taxon>Mycobacteriales</taxon>
        <taxon>Corynebacteriaceae</taxon>
        <taxon>Corynebacterium</taxon>
    </lineage>
</organism>
<gene>
    <name evidence="1" type="primary">pasB</name>
</gene>
<accession>Q8RLM2</accession>
<evidence type="ECO:0000313" key="1">
    <source>
        <dbReference type="EMBL" id="AAL85948.2"/>
    </source>
</evidence>
<name>Q8RLM2_CORJE</name>
<keyword evidence="1" id="KW-0614">Plasmid</keyword>
<dbReference type="AlphaFoldDB" id="Q8RLM2"/>
<sequence>MDWEISFSPRAVKSFKKLDTAEQRRVSKFLREVGALEDPRLRGKALTANKSGLWRWRVGTIGSLLTLWTRVLSSLWLTLGTARRSTTNPLALTSGGFTVFHHVAGVGVVDCGFEGG</sequence>
<dbReference type="InterPro" id="IPR035093">
    <property type="entry name" value="RelE/ParE_toxin_dom_sf"/>
</dbReference>
<dbReference type="Gene3D" id="3.30.2310.20">
    <property type="entry name" value="RelE-like"/>
    <property type="match status" value="1"/>
</dbReference>
<geneLocation type="plasmid" evidence="1">
    <name>pK64</name>
</geneLocation>
<dbReference type="EMBL" id="AY079086">
    <property type="protein sequence ID" value="AAL85948.2"/>
    <property type="molecule type" value="Genomic_DNA"/>
</dbReference>